<keyword evidence="3" id="KW-1185">Reference proteome</keyword>
<sequence>MGLFSKESSSEKQIEHYNELLDHTREQYQALENIQGSPEAEAQRNQLFEQIKQIEITIAEIQHQDIREKEQDQGEGLDLFED</sequence>
<reference evidence="2 3" key="1">
    <citation type="submission" date="2019-03" db="EMBL/GenBank/DDBJ databases">
        <title>Genomic Encyclopedia of Archaeal and Bacterial Type Strains, Phase II (KMG-II): from individual species to whole genera.</title>
        <authorList>
            <person name="Goeker M."/>
        </authorList>
    </citation>
    <scope>NUCLEOTIDE SEQUENCE [LARGE SCALE GENOMIC DNA]</scope>
    <source>
        <strain evidence="2 3">DSM 25233</strain>
    </source>
</reference>
<gene>
    <name evidence="2" type="ORF">CLV90_2773</name>
</gene>
<evidence type="ECO:0000313" key="3">
    <source>
        <dbReference type="Proteomes" id="UP000294749"/>
    </source>
</evidence>
<keyword evidence="1" id="KW-0175">Coiled coil</keyword>
<evidence type="ECO:0000256" key="1">
    <source>
        <dbReference type="SAM" id="Coils"/>
    </source>
</evidence>
<feature type="coiled-coil region" evidence="1">
    <location>
        <begin position="14"/>
        <end position="64"/>
    </location>
</feature>
<dbReference type="AlphaFoldDB" id="A0A4R7JYQ6"/>
<evidence type="ECO:0000313" key="2">
    <source>
        <dbReference type="EMBL" id="TDT43651.1"/>
    </source>
</evidence>
<dbReference type="EMBL" id="SOAY01000012">
    <property type="protein sequence ID" value="TDT43651.1"/>
    <property type="molecule type" value="Genomic_DNA"/>
</dbReference>
<comment type="caution">
    <text evidence="2">The sequence shown here is derived from an EMBL/GenBank/DDBJ whole genome shotgun (WGS) entry which is preliminary data.</text>
</comment>
<dbReference type="Proteomes" id="UP000294749">
    <property type="component" value="Unassembled WGS sequence"/>
</dbReference>
<protein>
    <submittedName>
        <fullName evidence="2">Uncharacterized protein</fullName>
    </submittedName>
</protein>
<organism evidence="2 3">
    <name type="scientific">Maribacter spongiicola</name>
    <dbReference type="NCBI Taxonomy" id="1206753"/>
    <lineage>
        <taxon>Bacteria</taxon>
        <taxon>Pseudomonadati</taxon>
        <taxon>Bacteroidota</taxon>
        <taxon>Flavobacteriia</taxon>
        <taxon>Flavobacteriales</taxon>
        <taxon>Flavobacteriaceae</taxon>
        <taxon>Maribacter</taxon>
    </lineage>
</organism>
<accession>A0A4R7JYQ6</accession>
<proteinExistence type="predicted"/>
<name>A0A4R7JYQ6_9FLAO</name>